<comment type="caution">
    <text evidence="1">The sequence shown here is derived from an EMBL/GenBank/DDBJ whole genome shotgun (WGS) entry which is preliminary data.</text>
</comment>
<evidence type="ECO:0000313" key="2">
    <source>
        <dbReference type="Proteomes" id="UP000216063"/>
    </source>
</evidence>
<accession>A0A255E121</accession>
<evidence type="ECO:0000313" key="1">
    <source>
        <dbReference type="EMBL" id="OYN81743.1"/>
    </source>
</evidence>
<dbReference type="EMBL" id="NOZR01000003">
    <property type="protein sequence ID" value="OYN81743.1"/>
    <property type="molecule type" value="Genomic_DNA"/>
</dbReference>
<keyword evidence="2" id="KW-1185">Reference proteome</keyword>
<protein>
    <submittedName>
        <fullName evidence="1">Uncharacterized protein</fullName>
    </submittedName>
</protein>
<dbReference type="RefSeq" id="WP_094477105.1">
    <property type="nucleotide sequence ID" value="NZ_NOZR01000003.1"/>
</dbReference>
<organism evidence="1 2">
    <name type="scientific">Mycolicibacterium sphagni</name>
    <dbReference type="NCBI Taxonomy" id="1786"/>
    <lineage>
        <taxon>Bacteria</taxon>
        <taxon>Bacillati</taxon>
        <taxon>Actinomycetota</taxon>
        <taxon>Actinomycetes</taxon>
        <taxon>Mycobacteriales</taxon>
        <taxon>Mycobacteriaceae</taxon>
        <taxon>Mycolicibacterium</taxon>
    </lineage>
</organism>
<sequence length="113" mass="12590">MLSDGWPERDGSIREHRLTYLGGALKPSDIAWLALTGGIIAYEIACPPGELLSEGWDRYVESHPILARAVPVIVALHLINALPGGLDPFVAVGRIYLDWFGASFRRNAFYRRR</sequence>
<dbReference type="InterPro" id="IPR055850">
    <property type="entry name" value="DUF7427"/>
</dbReference>
<gene>
    <name evidence="1" type="ORF">CG716_05150</name>
</gene>
<name>A0A255E121_9MYCO</name>
<reference evidence="1 2" key="1">
    <citation type="submission" date="2017-07" db="EMBL/GenBank/DDBJ databases">
        <title>The new phylogeny of genus Mycobacterium.</title>
        <authorList>
            <person name="Tortoli E."/>
            <person name="Trovato A."/>
            <person name="Cirillo D.M."/>
        </authorList>
    </citation>
    <scope>NUCLEOTIDE SEQUENCE [LARGE SCALE GENOMIC DNA]</scope>
    <source>
        <strain evidence="1 2">ATCC 33027</strain>
    </source>
</reference>
<dbReference type="Proteomes" id="UP000216063">
    <property type="component" value="Unassembled WGS sequence"/>
</dbReference>
<dbReference type="AlphaFoldDB" id="A0A255E121"/>
<dbReference type="Pfam" id="PF24202">
    <property type="entry name" value="DUF7427"/>
    <property type="match status" value="1"/>
</dbReference>
<proteinExistence type="predicted"/>